<comment type="caution">
    <text evidence="4">The sequence shown here is derived from an EMBL/GenBank/DDBJ whole genome shotgun (WGS) entry which is preliminary data.</text>
</comment>
<dbReference type="RefSeq" id="WP_146511069.1">
    <property type="nucleotide sequence ID" value="NZ_SIHI01000014.1"/>
</dbReference>
<keyword evidence="2" id="KW-0732">Signal</keyword>
<sequence length="450" mass="50575" precursor="true">MSATITRRTPSRAAKVFLCLMCLTTGFVSISEAQDKGAPPWGEFLRRFEKDRLLKEPFHMAEETTPKGLASKIRARELDVPNRIKAIDYLASLDCSQFPEAKEMLIVAMQEDQFERVRFAAAKGLRDMLERNGCNSGRGRNNTCQDCQQSQGVWASCVGFYTSTVDTVKHKMKNRERQEARAEDCRCKNCCDEDTLNALAKTAYEMDEKGCPVEPSTRVREMAVEAISVCGIECHYRPYYVSTEVSPMPAVEEEPTVDPEAVRPLDPENIPAPELEEVPEVDAEEVPAIDRTPMDDDMEDVPELPQEAQLPPLPELTETPAPAVEKTAELVAPSPISHLEKICIVSWRDGVRVTPDPSQEAVYKGRIYHFANEECLNKFQADPEKYAVAFGGCDPVHFVKTHEVKVGRYLVDCGGRFYMFSTIENLEEFNAQPESYSLKQDRVVQVSGNE</sequence>
<gene>
    <name evidence="4" type="ORF">KOR42_36290</name>
</gene>
<reference evidence="4 5" key="1">
    <citation type="submission" date="2019-02" db="EMBL/GenBank/DDBJ databases">
        <title>Deep-cultivation of Planctomycetes and their phenomic and genomic characterization uncovers novel biology.</title>
        <authorList>
            <person name="Wiegand S."/>
            <person name="Jogler M."/>
            <person name="Boedeker C."/>
            <person name="Pinto D."/>
            <person name="Vollmers J."/>
            <person name="Rivas-Marin E."/>
            <person name="Kohn T."/>
            <person name="Peeters S.H."/>
            <person name="Heuer A."/>
            <person name="Rast P."/>
            <person name="Oberbeckmann S."/>
            <person name="Bunk B."/>
            <person name="Jeske O."/>
            <person name="Meyerdierks A."/>
            <person name="Storesund J.E."/>
            <person name="Kallscheuer N."/>
            <person name="Luecker S."/>
            <person name="Lage O.M."/>
            <person name="Pohl T."/>
            <person name="Merkel B.J."/>
            <person name="Hornburger P."/>
            <person name="Mueller R.-W."/>
            <person name="Bruemmer F."/>
            <person name="Labrenz M."/>
            <person name="Spormann A.M."/>
            <person name="Op Den Camp H."/>
            <person name="Overmann J."/>
            <person name="Amann R."/>
            <person name="Jetten M.S.M."/>
            <person name="Mascher T."/>
            <person name="Medema M.H."/>
            <person name="Devos D.P."/>
            <person name="Kaster A.-K."/>
            <person name="Ovreas L."/>
            <person name="Rohde M."/>
            <person name="Galperin M.Y."/>
            <person name="Jogler C."/>
        </authorList>
    </citation>
    <scope>NUCLEOTIDE SEQUENCE [LARGE SCALE GENOMIC DNA]</scope>
    <source>
        <strain evidence="4 5">KOR42</strain>
    </source>
</reference>
<dbReference type="OrthoDB" id="270355at2"/>
<feature type="chain" id="PRO_5022867967" evidence="2">
    <location>
        <begin position="34"/>
        <end position="450"/>
    </location>
</feature>
<organism evidence="4 5">
    <name type="scientific">Thalassoglobus neptunius</name>
    <dbReference type="NCBI Taxonomy" id="1938619"/>
    <lineage>
        <taxon>Bacteria</taxon>
        <taxon>Pseudomonadati</taxon>
        <taxon>Planctomycetota</taxon>
        <taxon>Planctomycetia</taxon>
        <taxon>Planctomycetales</taxon>
        <taxon>Planctomycetaceae</taxon>
        <taxon>Thalassoglobus</taxon>
    </lineage>
</organism>
<evidence type="ECO:0000256" key="1">
    <source>
        <dbReference type="SAM" id="MobiDB-lite"/>
    </source>
</evidence>
<dbReference type="InterPro" id="IPR012348">
    <property type="entry name" value="RNR-like"/>
</dbReference>
<dbReference type="EMBL" id="SIHI01000014">
    <property type="protein sequence ID" value="TWT50083.1"/>
    <property type="molecule type" value="Genomic_DNA"/>
</dbReference>
<protein>
    <submittedName>
        <fullName evidence="4">YHS domain protein</fullName>
    </submittedName>
</protein>
<dbReference type="Pfam" id="PF04945">
    <property type="entry name" value="YHS"/>
    <property type="match status" value="1"/>
</dbReference>
<dbReference type="Gene3D" id="1.10.620.20">
    <property type="entry name" value="Ribonucleotide Reductase, subunit A"/>
    <property type="match status" value="1"/>
</dbReference>
<proteinExistence type="predicted"/>
<dbReference type="InterPro" id="IPR009078">
    <property type="entry name" value="Ferritin-like_SF"/>
</dbReference>
<evidence type="ECO:0000256" key="2">
    <source>
        <dbReference type="SAM" id="SignalP"/>
    </source>
</evidence>
<dbReference type="AlphaFoldDB" id="A0A5C5WJC3"/>
<dbReference type="SUPFAM" id="SSF47240">
    <property type="entry name" value="Ferritin-like"/>
    <property type="match status" value="1"/>
</dbReference>
<feature type="signal peptide" evidence="2">
    <location>
        <begin position="1"/>
        <end position="33"/>
    </location>
</feature>
<feature type="domain" description="YHS" evidence="3">
    <location>
        <begin position="349"/>
        <end position="387"/>
    </location>
</feature>
<name>A0A5C5WJC3_9PLAN</name>
<dbReference type="InterPro" id="IPR007029">
    <property type="entry name" value="YHS_dom"/>
</dbReference>
<evidence type="ECO:0000313" key="4">
    <source>
        <dbReference type="EMBL" id="TWT50083.1"/>
    </source>
</evidence>
<dbReference type="Proteomes" id="UP000317243">
    <property type="component" value="Unassembled WGS sequence"/>
</dbReference>
<evidence type="ECO:0000313" key="5">
    <source>
        <dbReference type="Proteomes" id="UP000317243"/>
    </source>
</evidence>
<feature type="region of interest" description="Disordered" evidence="1">
    <location>
        <begin position="253"/>
        <end position="274"/>
    </location>
</feature>
<evidence type="ECO:0000259" key="3">
    <source>
        <dbReference type="Pfam" id="PF04945"/>
    </source>
</evidence>
<dbReference type="GO" id="GO:0016491">
    <property type="term" value="F:oxidoreductase activity"/>
    <property type="evidence" value="ECO:0007669"/>
    <property type="project" value="InterPro"/>
</dbReference>
<keyword evidence="5" id="KW-1185">Reference proteome</keyword>
<accession>A0A5C5WJC3</accession>